<keyword evidence="7" id="KW-0067">ATP-binding</keyword>
<dbReference type="GO" id="GO:0046872">
    <property type="term" value="F:metal ion binding"/>
    <property type="evidence" value="ECO:0007669"/>
    <property type="project" value="UniProtKB-KW"/>
</dbReference>
<dbReference type="EC" id="6.3.2.17" evidence="3"/>
<dbReference type="AlphaFoldDB" id="A0A538U3Z3"/>
<evidence type="ECO:0000256" key="9">
    <source>
        <dbReference type="ARBA" id="ARBA00030592"/>
    </source>
</evidence>
<evidence type="ECO:0000256" key="2">
    <source>
        <dbReference type="ARBA" id="ARBA00008276"/>
    </source>
</evidence>
<gene>
    <name evidence="14" type="ORF">E6K80_08045</name>
</gene>
<keyword evidence="6" id="KW-0547">Nucleotide-binding</keyword>
<comment type="catalytic activity">
    <reaction evidence="10">
        <text>(6S)-5,6,7,8-tetrahydrofolyl-(gamma-L-Glu)(n) + L-glutamate + ATP = (6S)-5,6,7,8-tetrahydrofolyl-(gamma-L-Glu)(n+1) + ADP + phosphate + H(+)</text>
        <dbReference type="Rhea" id="RHEA:10580"/>
        <dbReference type="Rhea" id="RHEA-COMP:14738"/>
        <dbReference type="Rhea" id="RHEA-COMP:14740"/>
        <dbReference type="ChEBI" id="CHEBI:15378"/>
        <dbReference type="ChEBI" id="CHEBI:29985"/>
        <dbReference type="ChEBI" id="CHEBI:30616"/>
        <dbReference type="ChEBI" id="CHEBI:43474"/>
        <dbReference type="ChEBI" id="CHEBI:141005"/>
        <dbReference type="ChEBI" id="CHEBI:456216"/>
        <dbReference type="EC" id="6.3.2.17"/>
    </reaction>
</comment>
<feature type="compositionally biased region" description="Basic and acidic residues" evidence="11">
    <location>
        <begin position="1"/>
        <end position="11"/>
    </location>
</feature>
<feature type="domain" description="Mur ligase C-terminal" evidence="12">
    <location>
        <begin position="345"/>
        <end position="464"/>
    </location>
</feature>
<keyword evidence="5" id="KW-0479">Metal-binding</keyword>
<dbReference type="Gene3D" id="3.40.1190.10">
    <property type="entry name" value="Mur-like, catalytic domain"/>
    <property type="match status" value="1"/>
</dbReference>
<dbReference type="GO" id="GO:0005737">
    <property type="term" value="C:cytoplasm"/>
    <property type="evidence" value="ECO:0007669"/>
    <property type="project" value="TreeGrafter"/>
</dbReference>
<evidence type="ECO:0000256" key="11">
    <source>
        <dbReference type="SAM" id="MobiDB-lite"/>
    </source>
</evidence>
<evidence type="ECO:0000256" key="3">
    <source>
        <dbReference type="ARBA" id="ARBA00013025"/>
    </source>
</evidence>
<reference evidence="14 15" key="1">
    <citation type="journal article" date="2019" name="Nat. Microbiol.">
        <title>Mediterranean grassland soil C-N compound turnover is dependent on rainfall and depth, and is mediated by genomically divergent microorganisms.</title>
        <authorList>
            <person name="Diamond S."/>
            <person name="Andeer P.F."/>
            <person name="Li Z."/>
            <person name="Crits-Christoph A."/>
            <person name="Burstein D."/>
            <person name="Anantharaman K."/>
            <person name="Lane K.R."/>
            <person name="Thomas B.C."/>
            <person name="Pan C."/>
            <person name="Northen T.R."/>
            <person name="Banfield J.F."/>
        </authorList>
    </citation>
    <scope>NUCLEOTIDE SEQUENCE [LARGE SCALE GENOMIC DNA]</scope>
    <source>
        <strain evidence="14">WS_10</strain>
    </source>
</reference>
<evidence type="ECO:0000259" key="13">
    <source>
        <dbReference type="Pfam" id="PF08245"/>
    </source>
</evidence>
<dbReference type="NCBIfam" id="TIGR01499">
    <property type="entry name" value="folC"/>
    <property type="match status" value="1"/>
</dbReference>
<keyword evidence="4" id="KW-0436">Ligase</keyword>
<evidence type="ECO:0000256" key="4">
    <source>
        <dbReference type="ARBA" id="ARBA00022598"/>
    </source>
</evidence>
<dbReference type="Proteomes" id="UP000319836">
    <property type="component" value="Unassembled WGS sequence"/>
</dbReference>
<feature type="domain" description="Mur ligase central" evidence="13">
    <location>
        <begin position="114"/>
        <end position="318"/>
    </location>
</feature>
<comment type="cofactor">
    <cofactor evidence="1">
        <name>Mg(2+)</name>
        <dbReference type="ChEBI" id="CHEBI:18420"/>
    </cofactor>
</comment>
<dbReference type="SUPFAM" id="SSF53244">
    <property type="entry name" value="MurD-like peptide ligases, peptide-binding domain"/>
    <property type="match status" value="1"/>
</dbReference>
<dbReference type="InterPro" id="IPR001645">
    <property type="entry name" value="Folylpolyglutamate_synth"/>
</dbReference>
<evidence type="ECO:0000256" key="6">
    <source>
        <dbReference type="ARBA" id="ARBA00022741"/>
    </source>
</evidence>
<dbReference type="GO" id="GO:0005524">
    <property type="term" value="F:ATP binding"/>
    <property type="evidence" value="ECO:0007669"/>
    <property type="project" value="UniProtKB-KW"/>
</dbReference>
<dbReference type="EMBL" id="VBPA01000192">
    <property type="protein sequence ID" value="TMQ70593.1"/>
    <property type="molecule type" value="Genomic_DNA"/>
</dbReference>
<evidence type="ECO:0000313" key="14">
    <source>
        <dbReference type="EMBL" id="TMQ70593.1"/>
    </source>
</evidence>
<dbReference type="Pfam" id="PF02875">
    <property type="entry name" value="Mur_ligase_C"/>
    <property type="match status" value="1"/>
</dbReference>
<dbReference type="GO" id="GO:0004326">
    <property type="term" value="F:tetrahydrofolylpolyglutamate synthase activity"/>
    <property type="evidence" value="ECO:0007669"/>
    <property type="project" value="UniProtKB-EC"/>
</dbReference>
<dbReference type="InterPro" id="IPR036615">
    <property type="entry name" value="Mur_ligase_C_dom_sf"/>
</dbReference>
<dbReference type="InterPro" id="IPR018109">
    <property type="entry name" value="Folylpolyglutamate_synth_CS"/>
</dbReference>
<feature type="region of interest" description="Disordered" evidence="11">
    <location>
        <begin position="1"/>
        <end position="28"/>
    </location>
</feature>
<evidence type="ECO:0000256" key="1">
    <source>
        <dbReference type="ARBA" id="ARBA00001946"/>
    </source>
</evidence>
<evidence type="ECO:0000259" key="12">
    <source>
        <dbReference type="Pfam" id="PF02875"/>
    </source>
</evidence>
<dbReference type="SUPFAM" id="SSF53623">
    <property type="entry name" value="MurD-like peptide ligases, catalytic domain"/>
    <property type="match status" value="1"/>
</dbReference>
<dbReference type="PROSITE" id="PS01011">
    <property type="entry name" value="FOLYLPOLYGLU_SYNT_1"/>
    <property type="match status" value="1"/>
</dbReference>
<organism evidence="14 15">
    <name type="scientific">Eiseniibacteriota bacterium</name>
    <dbReference type="NCBI Taxonomy" id="2212470"/>
    <lineage>
        <taxon>Bacteria</taxon>
        <taxon>Candidatus Eiseniibacteriota</taxon>
    </lineage>
</organism>
<dbReference type="FunFam" id="3.40.1190.10:FF:000011">
    <property type="entry name" value="Folylpolyglutamate synthase/dihydrofolate synthase"/>
    <property type="match status" value="1"/>
</dbReference>
<dbReference type="Pfam" id="PF08245">
    <property type="entry name" value="Mur_ligase_M"/>
    <property type="match status" value="1"/>
</dbReference>
<dbReference type="GO" id="GO:0008841">
    <property type="term" value="F:dihydrofolate synthase activity"/>
    <property type="evidence" value="ECO:0007669"/>
    <property type="project" value="TreeGrafter"/>
</dbReference>
<evidence type="ECO:0000256" key="5">
    <source>
        <dbReference type="ARBA" id="ARBA00022723"/>
    </source>
</evidence>
<dbReference type="InterPro" id="IPR036565">
    <property type="entry name" value="Mur-like_cat_sf"/>
</dbReference>
<comment type="caution">
    <text evidence="14">The sequence shown here is derived from an EMBL/GenBank/DDBJ whole genome shotgun (WGS) entry which is preliminary data.</text>
</comment>
<dbReference type="InterPro" id="IPR004101">
    <property type="entry name" value="Mur_ligase_C"/>
</dbReference>
<evidence type="ECO:0000256" key="8">
    <source>
        <dbReference type="ARBA" id="ARBA00022842"/>
    </source>
</evidence>
<sequence length="485" mass="52933">MPARRVRDGKGIHRPHRAPQADARRGRPPARVCLALDPRIRSRWGNVAARLPPTAPLGRHDRSRNRNQVTIRLQRRLETLFGLERRKDKLGLDGTLALLAALGDPHRRFRSILVAGTNGKGSVCAMVERVLRQAGRRTGLYTSPHLVDFRERIRVDGRWVDDGWLEGTLDRIEALPEGRDRTFFEVATALAFLWFAEREVQIAVVEVGLGGRLDCTNVLSPDLCVIASIGLDHTDILGDTLEKIATEKAGIVKPGTPVICAAQPAALPTIEAIARELRAPVLRAVACRARHARWGSFEARCPLRGRHQLENLHLALATLAAWARGDSAIDRAAVQEGLARTRWPGRLEPCPADPRLWWDGAHNPDGVRSLLASWIEDLGFDPPRAIALALSRDKDLSHTCAAIAERVPDALLIATRAGSVRALAPEEIQATAAARGLRVETIHDLPAAVRRALEVAGSGRALLTGSLFAVGEAMETFGGAPGEWT</sequence>
<accession>A0A538U3Z3</accession>
<dbReference type="PANTHER" id="PTHR11136:SF0">
    <property type="entry name" value="DIHYDROFOLATE SYNTHETASE-RELATED"/>
    <property type="match status" value="1"/>
</dbReference>
<dbReference type="InterPro" id="IPR013221">
    <property type="entry name" value="Mur_ligase_cen"/>
</dbReference>
<comment type="similarity">
    <text evidence="2">Belongs to the folylpolyglutamate synthase family.</text>
</comment>
<dbReference type="Gene3D" id="3.90.190.20">
    <property type="entry name" value="Mur ligase, C-terminal domain"/>
    <property type="match status" value="1"/>
</dbReference>
<dbReference type="PROSITE" id="PS01012">
    <property type="entry name" value="FOLYLPOLYGLU_SYNT_2"/>
    <property type="match status" value="1"/>
</dbReference>
<protein>
    <recommendedName>
        <fullName evidence="3">tetrahydrofolate synthase</fullName>
        <ecNumber evidence="3">6.3.2.17</ecNumber>
    </recommendedName>
    <alternativeName>
        <fullName evidence="9">Tetrahydrofolylpolyglutamate synthase</fullName>
    </alternativeName>
</protein>
<evidence type="ECO:0000256" key="7">
    <source>
        <dbReference type="ARBA" id="ARBA00022840"/>
    </source>
</evidence>
<evidence type="ECO:0000313" key="15">
    <source>
        <dbReference type="Proteomes" id="UP000319836"/>
    </source>
</evidence>
<keyword evidence="8" id="KW-0460">Magnesium</keyword>
<dbReference type="PANTHER" id="PTHR11136">
    <property type="entry name" value="FOLYLPOLYGLUTAMATE SYNTHASE-RELATED"/>
    <property type="match status" value="1"/>
</dbReference>
<proteinExistence type="inferred from homology"/>
<evidence type="ECO:0000256" key="10">
    <source>
        <dbReference type="ARBA" id="ARBA00047493"/>
    </source>
</evidence>
<name>A0A538U3Z3_UNCEI</name>